<feature type="compositionally biased region" description="Low complexity" evidence="1">
    <location>
        <begin position="703"/>
        <end position="715"/>
    </location>
</feature>
<feature type="compositionally biased region" description="Pro residues" evidence="1">
    <location>
        <begin position="373"/>
        <end position="383"/>
    </location>
</feature>
<feature type="compositionally biased region" description="Polar residues" evidence="1">
    <location>
        <begin position="740"/>
        <end position="749"/>
    </location>
</feature>
<accession>A0A166AYL9</accession>
<evidence type="ECO:0000313" key="3">
    <source>
        <dbReference type="Proteomes" id="UP000076798"/>
    </source>
</evidence>
<feature type="compositionally biased region" description="Polar residues" evidence="1">
    <location>
        <begin position="164"/>
        <end position="173"/>
    </location>
</feature>
<feature type="compositionally biased region" description="Polar residues" evidence="1">
    <location>
        <begin position="657"/>
        <end position="669"/>
    </location>
</feature>
<organism evidence="2 3">
    <name type="scientific">Sistotremastrum suecicum HHB10207 ss-3</name>
    <dbReference type="NCBI Taxonomy" id="1314776"/>
    <lineage>
        <taxon>Eukaryota</taxon>
        <taxon>Fungi</taxon>
        <taxon>Dikarya</taxon>
        <taxon>Basidiomycota</taxon>
        <taxon>Agaricomycotina</taxon>
        <taxon>Agaricomycetes</taxon>
        <taxon>Sistotremastrales</taxon>
        <taxon>Sistotremastraceae</taxon>
        <taxon>Sistotremastrum</taxon>
    </lineage>
</organism>
<feature type="compositionally biased region" description="Polar residues" evidence="1">
    <location>
        <begin position="77"/>
        <end position="86"/>
    </location>
</feature>
<feature type="compositionally biased region" description="Pro residues" evidence="1">
    <location>
        <begin position="534"/>
        <end position="554"/>
    </location>
</feature>
<feature type="compositionally biased region" description="Polar residues" evidence="1">
    <location>
        <begin position="682"/>
        <end position="695"/>
    </location>
</feature>
<sequence>MDLLLIGKSKPPAGAVAYSPSGQSNSSENRENQVPPDPANIAPLPYPMKTNLSSDSDSHPTTPSKIEQSHVVHLPATATNDSNPVGGNTGREYIADPNRSVSPVSDSDSHAQPSSRVQQTYGSTRSMDDSGQSYANIQPRGITHHNLYAPHPSNSDYHPITASKPEQNGSLSRSTDDHGQPGGNTGPGRGIESKRNIPQLPNADSHPIPAAETQLNNVPLDSIVDSSQIGGNTGRGDVIVATPGANIQTKVAPGEHQGGRSLEQDVTNQLPRSPEAPVSSATKDKLDDQPKLPPHTPNLRSQSKSSNVESSSSTHGESSTGKRKTSLSSSESPKPARSDQAAPDTSDQTRRKDGKPPASTGSFTDMELGGPHLKPPSSAPPKPGASSPVAAVSSAEGRGEPLPLTDGRSCSAIPSSNPPLQNPSDRKSHMDKQPSASPDTSTNSEIITAQPKSPSPPPSASGSSSLSAPASASTGQTKEPPSSRNRQPQPQPQPTSNISNFPIQGPSGQKIADGGQASTSSAKSTNSETSGAQPTPPSSPPSNPSSPSSPPSAPAPALTERRKEPPSSTGVHSQPISNIANQSSQGPSVHASRKDGQSLPSAGNSISPNTNGGQPESLLPIPPQPDGSSPNAPALPLTERTKPQPPSTDGRSRPPITGSNAPVQISSGQIKLEDGKPPVSAGGSTNSETSGTQLKSSSPPSPEAGSSSTSSPAPALTAKRKEPLSSTDAHSRSLIMDPNSPVQDTSGQKTPEDGQPPASTVNSTNSETGSSPLESSFSPPAEPRASSPPAPAPALTGQTNKSPPPTDGYHNPAISDPNPAIQGPSGGKTPEDGQPPAFTSNMIDPGTSGGDQLKATPTSSTLDTHPPGAQPPLKARGGGPPPSHTGHENPGSSTLASPPAETTFHVPGLPFGKIAINSMPSNYFTILLRAVEYGVNKETRDEVSVLYFRLTFHPNGARFAKASIEIKFAYPSSEDHPTLAFIYPEEQTDHISEEIIRSQLSGKVEVSYNGIGATLKRAEEREARREYRAEMVGSGHGGRLAVFTFTENEQQKTGIHYHIPVIVALNVKRPFGVSISGTFSLIPKGSKADEEYDFAVDGSRAPFLNIKKDSVPSSTGDDVPVQASKREGRSGFFSCLLNFLKC</sequence>
<feature type="compositionally biased region" description="Polar residues" evidence="1">
    <location>
        <begin position="516"/>
        <end position="533"/>
    </location>
</feature>
<proteinExistence type="predicted"/>
<reference evidence="2 3" key="1">
    <citation type="journal article" date="2016" name="Mol. Biol. Evol.">
        <title>Comparative Genomics of Early-Diverging Mushroom-Forming Fungi Provides Insights into the Origins of Lignocellulose Decay Capabilities.</title>
        <authorList>
            <person name="Nagy L.G."/>
            <person name="Riley R."/>
            <person name="Tritt A."/>
            <person name="Adam C."/>
            <person name="Daum C."/>
            <person name="Floudas D."/>
            <person name="Sun H."/>
            <person name="Yadav J.S."/>
            <person name="Pangilinan J."/>
            <person name="Larsson K.H."/>
            <person name="Matsuura K."/>
            <person name="Barry K."/>
            <person name="Labutti K."/>
            <person name="Kuo R."/>
            <person name="Ohm R.A."/>
            <person name="Bhattacharya S.S."/>
            <person name="Shirouzu T."/>
            <person name="Yoshinaga Y."/>
            <person name="Martin F.M."/>
            <person name="Grigoriev I.V."/>
            <person name="Hibbett D.S."/>
        </authorList>
    </citation>
    <scope>NUCLEOTIDE SEQUENCE [LARGE SCALE GENOMIC DNA]</scope>
    <source>
        <strain evidence="2 3">HHB10207 ss-3</strain>
    </source>
</reference>
<name>A0A166AYL9_9AGAM</name>
<feature type="compositionally biased region" description="Low complexity" evidence="1">
    <location>
        <begin position="301"/>
        <end position="319"/>
    </location>
</feature>
<feature type="compositionally biased region" description="Polar residues" evidence="1">
    <location>
        <begin position="757"/>
        <end position="774"/>
    </location>
</feature>
<dbReference type="STRING" id="1314776.A0A166AYL9"/>
<keyword evidence="3" id="KW-1185">Reference proteome</keyword>
<feature type="compositionally biased region" description="Polar residues" evidence="1">
    <location>
        <begin position="566"/>
        <end position="587"/>
    </location>
</feature>
<feature type="compositionally biased region" description="Gly residues" evidence="1">
    <location>
        <begin position="180"/>
        <end position="189"/>
    </location>
</feature>
<evidence type="ECO:0000256" key="1">
    <source>
        <dbReference type="SAM" id="MobiDB-lite"/>
    </source>
</evidence>
<evidence type="ECO:0000313" key="2">
    <source>
        <dbReference type="EMBL" id="KZT35823.1"/>
    </source>
</evidence>
<protein>
    <submittedName>
        <fullName evidence="2">Uncharacterized protein</fullName>
    </submittedName>
</protein>
<feature type="compositionally biased region" description="Polar residues" evidence="1">
    <location>
        <begin position="99"/>
        <end position="136"/>
    </location>
</feature>
<dbReference type="EMBL" id="KV428127">
    <property type="protein sequence ID" value="KZT35823.1"/>
    <property type="molecule type" value="Genomic_DNA"/>
</dbReference>
<feature type="compositionally biased region" description="Low complexity" evidence="1">
    <location>
        <begin position="53"/>
        <end position="64"/>
    </location>
</feature>
<feature type="compositionally biased region" description="Polar residues" evidence="1">
    <location>
        <begin position="598"/>
        <end position="614"/>
    </location>
</feature>
<feature type="compositionally biased region" description="Low complexity" evidence="1">
    <location>
        <begin position="384"/>
        <end position="395"/>
    </location>
</feature>
<gene>
    <name evidence="2" type="ORF">SISSUDRAFT_1050840</name>
</gene>
<feature type="compositionally biased region" description="Low complexity" evidence="1">
    <location>
        <begin position="460"/>
        <end position="473"/>
    </location>
</feature>
<feature type="compositionally biased region" description="Polar residues" evidence="1">
    <location>
        <begin position="434"/>
        <end position="452"/>
    </location>
</feature>
<dbReference type="Proteomes" id="UP000076798">
    <property type="component" value="Unassembled WGS sequence"/>
</dbReference>
<feature type="compositionally biased region" description="Low complexity" evidence="1">
    <location>
        <begin position="480"/>
        <end position="500"/>
    </location>
</feature>
<feature type="region of interest" description="Disordered" evidence="1">
    <location>
        <begin position="1"/>
        <end position="219"/>
    </location>
</feature>
<dbReference type="AlphaFoldDB" id="A0A166AYL9"/>
<feature type="region of interest" description="Disordered" evidence="1">
    <location>
        <begin position="249"/>
        <end position="901"/>
    </location>
</feature>
<feature type="compositionally biased region" description="Pro residues" evidence="1">
    <location>
        <begin position="780"/>
        <end position="792"/>
    </location>
</feature>